<sequence length="397" mass="40110">MSTCPSFGTDGPDGIGAALRSVDCQTAQGTAHAFERLFGAQGGLLPALTILLTLYVAWTAVELLTGRARIGISGLTPRMLTLGVALTFATSWAAYQSVVWNLLVGAPDQIAGLLLGTRGSATTLFADRLDRLFGAVAEAAQAAQNAQGADAKGWQSADVLWAATMLLLLGTAGVLITARIALAALLALGPVFLVLSIFRGTRGLFEGWLKAAVLFAVVPLSSVLIGGGAIVILTPIAENLGAEPTMSQAATVFLGAAVYCALMAMVLKVASTLVAGWRLGGRGEAGKAEVGAPDTTAASARSTVFAATPGPSALPAFNDRARALAAAVAPRAPAGSPVDAGGHESGARERERLIVAPAGQMANVVPFAPGAAARGRATALGRSLGNARPGRTSALPR</sequence>
<gene>
    <name evidence="7" type="ORF">SAMN05192583_3559</name>
</gene>
<keyword evidence="8" id="KW-1185">Reference proteome</keyword>
<proteinExistence type="inferred from homology"/>
<protein>
    <submittedName>
        <fullName evidence="7">Type IV secretion system protein VirB6</fullName>
    </submittedName>
</protein>
<accession>A0A1H8JBJ1</accession>
<evidence type="ECO:0000313" key="8">
    <source>
        <dbReference type="Proteomes" id="UP000199206"/>
    </source>
</evidence>
<keyword evidence="5 6" id="KW-0472">Membrane</keyword>
<dbReference type="Pfam" id="PF04610">
    <property type="entry name" value="TrbL"/>
    <property type="match status" value="1"/>
</dbReference>
<dbReference type="InterPro" id="IPR007688">
    <property type="entry name" value="Conjugal_tfr_TrbL/VirB6"/>
</dbReference>
<keyword evidence="3 6" id="KW-0812">Transmembrane</keyword>
<feature type="transmembrane region" description="Helical" evidence="6">
    <location>
        <begin position="253"/>
        <end position="277"/>
    </location>
</feature>
<feature type="transmembrane region" description="Helical" evidence="6">
    <location>
        <begin position="77"/>
        <end position="95"/>
    </location>
</feature>
<reference evidence="8" key="1">
    <citation type="submission" date="2016-10" db="EMBL/GenBank/DDBJ databases">
        <authorList>
            <person name="Varghese N."/>
            <person name="Submissions S."/>
        </authorList>
    </citation>
    <scope>NUCLEOTIDE SEQUENCE [LARGE SCALE GENOMIC DNA]</scope>
    <source>
        <strain evidence="8">S6-262</strain>
    </source>
</reference>
<comment type="subcellular location">
    <subcellularLocation>
        <location evidence="1">Membrane</location>
        <topology evidence="1">Multi-pass membrane protein</topology>
    </subcellularLocation>
</comment>
<dbReference type="AlphaFoldDB" id="A0A1H8JBJ1"/>
<evidence type="ECO:0000256" key="6">
    <source>
        <dbReference type="SAM" id="Phobius"/>
    </source>
</evidence>
<evidence type="ECO:0000313" key="7">
    <source>
        <dbReference type="EMBL" id="SEN77971.1"/>
    </source>
</evidence>
<evidence type="ECO:0000256" key="3">
    <source>
        <dbReference type="ARBA" id="ARBA00022692"/>
    </source>
</evidence>
<dbReference type="RefSeq" id="WP_093667052.1">
    <property type="nucleotide sequence ID" value="NZ_FOCF01000012.1"/>
</dbReference>
<feature type="transmembrane region" description="Helical" evidence="6">
    <location>
        <begin position="207"/>
        <end position="233"/>
    </location>
</feature>
<keyword evidence="4 6" id="KW-1133">Transmembrane helix</keyword>
<dbReference type="OrthoDB" id="7400974at2"/>
<name>A0A1H8JBJ1_9SPHN</name>
<evidence type="ECO:0000256" key="5">
    <source>
        <dbReference type="ARBA" id="ARBA00023136"/>
    </source>
</evidence>
<organism evidence="7 8">
    <name type="scientific">Sphingomonas gellani</name>
    <dbReference type="NCBI Taxonomy" id="1166340"/>
    <lineage>
        <taxon>Bacteria</taxon>
        <taxon>Pseudomonadati</taxon>
        <taxon>Pseudomonadota</taxon>
        <taxon>Alphaproteobacteria</taxon>
        <taxon>Sphingomonadales</taxon>
        <taxon>Sphingomonadaceae</taxon>
        <taxon>Sphingomonas</taxon>
    </lineage>
</organism>
<feature type="transmembrane region" description="Helical" evidence="6">
    <location>
        <begin position="162"/>
        <end position="195"/>
    </location>
</feature>
<evidence type="ECO:0000256" key="1">
    <source>
        <dbReference type="ARBA" id="ARBA00004141"/>
    </source>
</evidence>
<evidence type="ECO:0000256" key="4">
    <source>
        <dbReference type="ARBA" id="ARBA00022989"/>
    </source>
</evidence>
<comment type="similarity">
    <text evidence="2">Belongs to the TrbL/VirB6 family.</text>
</comment>
<evidence type="ECO:0000256" key="2">
    <source>
        <dbReference type="ARBA" id="ARBA00007802"/>
    </source>
</evidence>
<feature type="transmembrane region" description="Helical" evidence="6">
    <location>
        <begin position="44"/>
        <end position="65"/>
    </location>
</feature>
<dbReference type="EMBL" id="FOCF01000012">
    <property type="protein sequence ID" value="SEN77971.1"/>
    <property type="molecule type" value="Genomic_DNA"/>
</dbReference>
<dbReference type="GO" id="GO:0030255">
    <property type="term" value="P:protein secretion by the type IV secretion system"/>
    <property type="evidence" value="ECO:0007669"/>
    <property type="project" value="InterPro"/>
</dbReference>
<dbReference type="Proteomes" id="UP000199206">
    <property type="component" value="Unassembled WGS sequence"/>
</dbReference>
<dbReference type="STRING" id="1166340.SAMN05192583_3559"/>
<dbReference type="GO" id="GO:0016020">
    <property type="term" value="C:membrane"/>
    <property type="evidence" value="ECO:0007669"/>
    <property type="project" value="UniProtKB-SubCell"/>
</dbReference>